<feature type="signal peptide" evidence="5">
    <location>
        <begin position="1"/>
        <end position="25"/>
    </location>
</feature>
<evidence type="ECO:0000256" key="3">
    <source>
        <dbReference type="ARBA" id="ARBA00023237"/>
    </source>
</evidence>
<evidence type="ECO:0000313" key="8">
    <source>
        <dbReference type="Proteomes" id="UP000675047"/>
    </source>
</evidence>
<dbReference type="CDD" id="cd07185">
    <property type="entry name" value="OmpA_C-like"/>
    <property type="match status" value="1"/>
</dbReference>
<dbReference type="AlphaFoldDB" id="A0A940X865"/>
<dbReference type="PANTHER" id="PTHR30329:SF21">
    <property type="entry name" value="LIPOPROTEIN YIAD-RELATED"/>
    <property type="match status" value="1"/>
</dbReference>
<comment type="subcellular location">
    <subcellularLocation>
        <location evidence="1">Cell outer membrane</location>
    </subcellularLocation>
</comment>
<dbReference type="Proteomes" id="UP000675047">
    <property type="component" value="Unassembled WGS sequence"/>
</dbReference>
<evidence type="ECO:0000256" key="4">
    <source>
        <dbReference type="PROSITE-ProRule" id="PRU00473"/>
    </source>
</evidence>
<dbReference type="Pfam" id="PF07676">
    <property type="entry name" value="PD40"/>
    <property type="match status" value="1"/>
</dbReference>
<dbReference type="GO" id="GO:0009279">
    <property type="term" value="C:cell outer membrane"/>
    <property type="evidence" value="ECO:0007669"/>
    <property type="project" value="UniProtKB-SubCell"/>
</dbReference>
<dbReference type="SUPFAM" id="SSF82171">
    <property type="entry name" value="DPP6 N-terminal domain-like"/>
    <property type="match status" value="1"/>
</dbReference>
<dbReference type="PANTHER" id="PTHR30329">
    <property type="entry name" value="STATOR ELEMENT OF FLAGELLAR MOTOR COMPLEX"/>
    <property type="match status" value="1"/>
</dbReference>
<dbReference type="Gene3D" id="1.25.40.10">
    <property type="entry name" value="Tetratricopeptide repeat domain"/>
    <property type="match status" value="1"/>
</dbReference>
<name>A0A940X865_9FLAO</name>
<dbReference type="Pfam" id="PF00691">
    <property type="entry name" value="OmpA"/>
    <property type="match status" value="1"/>
</dbReference>
<dbReference type="InterPro" id="IPR050330">
    <property type="entry name" value="Bact_OuterMem_StrucFunc"/>
</dbReference>
<evidence type="ECO:0000256" key="5">
    <source>
        <dbReference type="SAM" id="SignalP"/>
    </source>
</evidence>
<comment type="caution">
    <text evidence="7">The sequence shown here is derived from an EMBL/GenBank/DDBJ whole genome shotgun (WGS) entry which is preliminary data.</text>
</comment>
<dbReference type="InterPro" id="IPR006664">
    <property type="entry name" value="OMP_bac"/>
</dbReference>
<dbReference type="InterPro" id="IPR011990">
    <property type="entry name" value="TPR-like_helical_dom_sf"/>
</dbReference>
<sequence length="600" mass="68272">MKRKNILFLALLAFTQLTFSSDLKADFKKVPPGKLGSSYKRALRAFELKNYERAIKILNYSIVSESSSKYEVGESALLLARVYNDINEYAKSLELYNSLHNEHNRGFTPNDVCLYLDLLKRNGSISRGVEVVKYYHKNMRGNVRFNNLEKSLLEYYQYYGDQARNTGLIVSKFEFGSIVDGSYVYGVAPYQGGIVFLANEVDKFRLKSLSTNSKLYRFTSTGEIVPFSELRTIFQAGPVSFYNNGNSVIFTLNKLRSSKIGDKPFGEINNLQLYVENRKEGSDKWSRPVIISKNFCPKSNKYSFLHPSISEDGSRLYFASDMPGGYGGVDIYYVDYDKKRKNFGKPVNLGPKINTNGDELFPYVEGNSLHFSSNGHKGYGGQDIFVTNLKEADATIFHFPYPINTHFDDSNPVYDVINKKYYFSSDRKNSEEDNLTNKCVYIVESPDPMLSIMDAFNKTVKAGPIGGSGVGSKVVEELVALPDEEIYKLVHFDFNKATLKTEELFILDNIYQLWTLNKKAVIDLSGNTDTVGTELYNLELSKRRAEVVRNYLMAKGIPSESFILRYNGDNNPLRRIQPGMSENEIEQISRENRRTVITLK</sequence>
<feature type="domain" description="OmpA-like" evidence="6">
    <location>
        <begin position="479"/>
        <end position="600"/>
    </location>
</feature>
<evidence type="ECO:0000256" key="1">
    <source>
        <dbReference type="ARBA" id="ARBA00004442"/>
    </source>
</evidence>
<evidence type="ECO:0000256" key="2">
    <source>
        <dbReference type="ARBA" id="ARBA00023136"/>
    </source>
</evidence>
<keyword evidence="8" id="KW-1185">Reference proteome</keyword>
<dbReference type="RefSeq" id="WP_210664950.1">
    <property type="nucleotide sequence ID" value="NZ_JAGFBV010000002.1"/>
</dbReference>
<keyword evidence="2 4" id="KW-0472">Membrane</keyword>
<evidence type="ECO:0000259" key="6">
    <source>
        <dbReference type="PROSITE" id="PS51123"/>
    </source>
</evidence>
<accession>A0A940X865</accession>
<keyword evidence="5" id="KW-0732">Signal</keyword>
<keyword evidence="3" id="KW-0998">Cell outer membrane</keyword>
<dbReference type="Gene3D" id="3.30.1330.60">
    <property type="entry name" value="OmpA-like domain"/>
    <property type="match status" value="1"/>
</dbReference>
<dbReference type="SUPFAM" id="SSF103088">
    <property type="entry name" value="OmpA-like"/>
    <property type="match status" value="1"/>
</dbReference>
<evidence type="ECO:0000313" key="7">
    <source>
        <dbReference type="EMBL" id="MBP4136911.1"/>
    </source>
</evidence>
<gene>
    <name evidence="7" type="ORF">J3495_02330</name>
</gene>
<dbReference type="PROSITE" id="PS51123">
    <property type="entry name" value="OMPA_2"/>
    <property type="match status" value="1"/>
</dbReference>
<dbReference type="InterPro" id="IPR006665">
    <property type="entry name" value="OmpA-like"/>
</dbReference>
<dbReference type="PRINTS" id="PR01021">
    <property type="entry name" value="OMPADOMAIN"/>
</dbReference>
<reference evidence="7 8" key="1">
    <citation type="submission" date="2021-03" db="EMBL/GenBank/DDBJ databases">
        <title>Flavobacterium Flabelliformis Sp. Nov. And Flavobacterium Geliluteum Sp. Nov., Two Novel Multidrug Resistant Psychrophilic Species Isolated From Antarctica.</title>
        <authorList>
            <person name="Kralova S."/>
            <person name="Busse H.J."/>
            <person name="Bezdicek M."/>
            <person name="Nykrynova M."/>
            <person name="Kroupova E."/>
            <person name="Krsek D."/>
            <person name="Sedlacek I."/>
        </authorList>
    </citation>
    <scope>NUCLEOTIDE SEQUENCE [LARGE SCALE GENOMIC DNA]</scope>
    <source>
        <strain evidence="7 8">P7388</strain>
    </source>
</reference>
<proteinExistence type="predicted"/>
<dbReference type="InterPro" id="IPR036737">
    <property type="entry name" value="OmpA-like_sf"/>
</dbReference>
<dbReference type="EMBL" id="JAGFBV010000002">
    <property type="protein sequence ID" value="MBP4136911.1"/>
    <property type="molecule type" value="Genomic_DNA"/>
</dbReference>
<organism evidence="7 8">
    <name type="scientific">Flavobacterium geliluteum</name>
    <dbReference type="NCBI Taxonomy" id="2816120"/>
    <lineage>
        <taxon>Bacteria</taxon>
        <taxon>Pseudomonadati</taxon>
        <taxon>Bacteroidota</taxon>
        <taxon>Flavobacteriia</taxon>
        <taxon>Flavobacteriales</taxon>
        <taxon>Flavobacteriaceae</taxon>
        <taxon>Flavobacterium</taxon>
    </lineage>
</organism>
<dbReference type="InterPro" id="IPR011659">
    <property type="entry name" value="WD40"/>
</dbReference>
<feature type="chain" id="PRO_5037221987" evidence="5">
    <location>
        <begin position="26"/>
        <end position="600"/>
    </location>
</feature>
<protein>
    <submittedName>
        <fullName evidence="7">OmpA family protein</fullName>
    </submittedName>
</protein>